<dbReference type="Gene3D" id="1.20.1600.10">
    <property type="entry name" value="Outer membrane efflux proteins (OEP)"/>
    <property type="match status" value="1"/>
</dbReference>
<sequence length="437" mass="50083">MRKKILYFVVLLLLPGKLVQAQEIKPVAKEEVLEKVVEHNRGIKISQQEFLESLADYRQTNSVFLPNITLSHTGYTTTNPLMAFGSKLNQEIISQRDFDPNSLNNPERVTNFATKVAVEQPLLNLDGVYQRRAAKTKVKATELQAARTIDYMLLEVEKAYMELQLAYKAVDVLEKARETALANKKMAENSFKQGYLQRSDVLAVEIRVSEINNQLQYARSNISNVSDYIAFLMDEPDNVVLRPTDSLQLSSHPQQFSAEVPAQRADIRAMELATEAHEDMLQADKMTFLPRLNAFGSYELYDNALFTGDANGYLVGMQLSWNVFDGAKRFGQVQKSKAAYEKAKLEYEQYVSQNELEISRALRALKDSENKLNLTRLAQEQAKESLRIRSKRFEQGLEKTTELLLSETQLSQKQMEYYQAVFEYNFAQVYLKFLTIE</sequence>
<dbReference type="SUPFAM" id="SSF56954">
    <property type="entry name" value="Outer membrane efflux proteins (OEP)"/>
    <property type="match status" value="1"/>
</dbReference>
<evidence type="ECO:0000256" key="8">
    <source>
        <dbReference type="SAM" id="Coils"/>
    </source>
</evidence>
<evidence type="ECO:0000256" key="2">
    <source>
        <dbReference type="ARBA" id="ARBA00007613"/>
    </source>
</evidence>
<feature type="coiled-coil region" evidence="8">
    <location>
        <begin position="333"/>
        <end position="371"/>
    </location>
</feature>
<dbReference type="PANTHER" id="PTHR30026:SF20">
    <property type="entry name" value="OUTER MEMBRANE PROTEIN TOLC"/>
    <property type="match status" value="1"/>
</dbReference>
<evidence type="ECO:0000256" key="6">
    <source>
        <dbReference type="ARBA" id="ARBA00023136"/>
    </source>
</evidence>
<keyword evidence="9" id="KW-0732">Signal</keyword>
<keyword evidence="4" id="KW-1134">Transmembrane beta strand</keyword>
<evidence type="ECO:0000256" key="3">
    <source>
        <dbReference type="ARBA" id="ARBA00022448"/>
    </source>
</evidence>
<feature type="signal peptide" evidence="9">
    <location>
        <begin position="1"/>
        <end position="21"/>
    </location>
</feature>
<protein>
    <submittedName>
        <fullName evidence="10">TolC family protein</fullName>
    </submittedName>
</protein>
<dbReference type="Proteomes" id="UP001207228">
    <property type="component" value="Unassembled WGS sequence"/>
</dbReference>
<evidence type="ECO:0000256" key="1">
    <source>
        <dbReference type="ARBA" id="ARBA00004442"/>
    </source>
</evidence>
<organism evidence="10 11">
    <name type="scientific">Pontibacter anaerobius</name>
    <dbReference type="NCBI Taxonomy" id="2993940"/>
    <lineage>
        <taxon>Bacteria</taxon>
        <taxon>Pseudomonadati</taxon>
        <taxon>Bacteroidota</taxon>
        <taxon>Cytophagia</taxon>
        <taxon>Cytophagales</taxon>
        <taxon>Hymenobacteraceae</taxon>
        <taxon>Pontibacter</taxon>
    </lineage>
</organism>
<evidence type="ECO:0000256" key="4">
    <source>
        <dbReference type="ARBA" id="ARBA00022452"/>
    </source>
</evidence>
<evidence type="ECO:0000256" key="5">
    <source>
        <dbReference type="ARBA" id="ARBA00022692"/>
    </source>
</evidence>
<dbReference type="Pfam" id="PF02321">
    <property type="entry name" value="OEP"/>
    <property type="match status" value="2"/>
</dbReference>
<evidence type="ECO:0000256" key="7">
    <source>
        <dbReference type="ARBA" id="ARBA00023237"/>
    </source>
</evidence>
<evidence type="ECO:0000313" key="10">
    <source>
        <dbReference type="EMBL" id="MCX2741445.1"/>
    </source>
</evidence>
<keyword evidence="8" id="KW-0175">Coiled coil</keyword>
<evidence type="ECO:0000256" key="9">
    <source>
        <dbReference type="SAM" id="SignalP"/>
    </source>
</evidence>
<dbReference type="EMBL" id="JAPFQO010000011">
    <property type="protein sequence ID" value="MCX2741445.1"/>
    <property type="molecule type" value="Genomic_DNA"/>
</dbReference>
<dbReference type="PANTHER" id="PTHR30026">
    <property type="entry name" value="OUTER MEMBRANE PROTEIN TOLC"/>
    <property type="match status" value="1"/>
</dbReference>
<evidence type="ECO:0000313" key="11">
    <source>
        <dbReference type="Proteomes" id="UP001207228"/>
    </source>
</evidence>
<proteinExistence type="inferred from homology"/>
<comment type="similarity">
    <text evidence="2">Belongs to the outer membrane factor (OMF) (TC 1.B.17) family.</text>
</comment>
<dbReference type="RefSeq" id="WP_266053653.1">
    <property type="nucleotide sequence ID" value="NZ_JAPFQO010000011.1"/>
</dbReference>
<accession>A0ABT3RJS8</accession>
<reference evidence="10 11" key="1">
    <citation type="submission" date="2022-11" db="EMBL/GenBank/DDBJ databases">
        <title>The characterization of three novel Bacteroidetes species and genomic analysis of their roles in tidal elemental geochemical cycles.</title>
        <authorList>
            <person name="Ma K.-J."/>
        </authorList>
    </citation>
    <scope>NUCLEOTIDE SEQUENCE [LARGE SCALE GENOMIC DNA]</scope>
    <source>
        <strain evidence="10 11">M82</strain>
    </source>
</reference>
<keyword evidence="11" id="KW-1185">Reference proteome</keyword>
<dbReference type="InterPro" id="IPR051906">
    <property type="entry name" value="TolC-like"/>
</dbReference>
<comment type="subcellular location">
    <subcellularLocation>
        <location evidence="1">Cell outer membrane</location>
    </subcellularLocation>
</comment>
<gene>
    <name evidence="10" type="ORF">OO017_15910</name>
</gene>
<keyword evidence="3" id="KW-0813">Transport</keyword>
<name>A0ABT3RJS8_9BACT</name>
<feature type="chain" id="PRO_5045996627" evidence="9">
    <location>
        <begin position="22"/>
        <end position="437"/>
    </location>
</feature>
<dbReference type="InterPro" id="IPR003423">
    <property type="entry name" value="OMP_efflux"/>
</dbReference>
<comment type="caution">
    <text evidence="10">The sequence shown here is derived from an EMBL/GenBank/DDBJ whole genome shotgun (WGS) entry which is preliminary data.</text>
</comment>
<keyword evidence="6" id="KW-0472">Membrane</keyword>
<keyword evidence="7" id="KW-0998">Cell outer membrane</keyword>
<keyword evidence="5" id="KW-0812">Transmembrane</keyword>